<sequence>MPSAPPRVCARCHKPAPKGRPCSCRPAWEGSTHDSGNDRRWQGVRDAYLATHPLCERPGCPRLADDVDHVTPLAEGGAKYDPRNFMSLCEDHHKAKTNADALRGKHRLRTANSYATRRA</sequence>
<dbReference type="EMBL" id="FVGW01000022">
    <property type="protein sequence ID" value="SKM99995.1"/>
    <property type="molecule type" value="Genomic_DNA"/>
</dbReference>
<dbReference type="GO" id="GO:0004519">
    <property type="term" value="F:endonuclease activity"/>
    <property type="evidence" value="ECO:0007669"/>
    <property type="project" value="UniProtKB-KW"/>
</dbReference>
<name>A0A1T8V4K5_9MYCO</name>
<feature type="region of interest" description="Disordered" evidence="1">
    <location>
        <begin position="14"/>
        <end position="39"/>
    </location>
</feature>
<dbReference type="Gene3D" id="1.10.30.50">
    <property type="match status" value="1"/>
</dbReference>
<evidence type="ECO:0000259" key="2">
    <source>
        <dbReference type="SMART" id="SM00507"/>
    </source>
</evidence>
<evidence type="ECO:0000313" key="4">
    <source>
        <dbReference type="Proteomes" id="UP000190074"/>
    </source>
</evidence>
<dbReference type="GO" id="GO:0008270">
    <property type="term" value="F:zinc ion binding"/>
    <property type="evidence" value="ECO:0007669"/>
    <property type="project" value="InterPro"/>
</dbReference>
<feature type="domain" description="HNH nuclease" evidence="2">
    <location>
        <begin position="43"/>
        <end position="94"/>
    </location>
</feature>
<gene>
    <name evidence="3" type="ORF">SAMEA2259716_05715</name>
</gene>
<reference evidence="3 4" key="1">
    <citation type="submission" date="2016-11" db="EMBL/GenBank/DDBJ databases">
        <authorList>
            <consortium name="Pathogen Informatics"/>
        </authorList>
    </citation>
    <scope>NUCLEOTIDE SEQUENCE [LARGE SCALE GENOMIC DNA]</scope>
    <source>
        <strain evidence="3 4">911</strain>
    </source>
</reference>
<dbReference type="Pfam" id="PF01844">
    <property type="entry name" value="HNH"/>
    <property type="match status" value="1"/>
</dbReference>
<dbReference type="GO" id="GO:0003676">
    <property type="term" value="F:nucleic acid binding"/>
    <property type="evidence" value="ECO:0007669"/>
    <property type="project" value="InterPro"/>
</dbReference>
<dbReference type="InterPro" id="IPR003615">
    <property type="entry name" value="HNH_nuc"/>
</dbReference>
<keyword evidence="3" id="KW-0540">Nuclease</keyword>
<keyword evidence="3" id="KW-0255">Endonuclease</keyword>
<dbReference type="Proteomes" id="UP000190074">
    <property type="component" value="Unassembled WGS sequence"/>
</dbReference>
<dbReference type="InterPro" id="IPR002711">
    <property type="entry name" value="HNH"/>
</dbReference>
<evidence type="ECO:0000256" key="1">
    <source>
        <dbReference type="SAM" id="MobiDB-lite"/>
    </source>
</evidence>
<organism evidence="3 4">
    <name type="scientific">Mycobacteroides abscessus subsp. massiliense</name>
    <dbReference type="NCBI Taxonomy" id="1962118"/>
    <lineage>
        <taxon>Bacteria</taxon>
        <taxon>Bacillati</taxon>
        <taxon>Actinomycetota</taxon>
        <taxon>Actinomycetes</taxon>
        <taxon>Mycobacteriales</taxon>
        <taxon>Mycobacteriaceae</taxon>
        <taxon>Mycobacteroides</taxon>
        <taxon>Mycobacteroides abscessus</taxon>
    </lineage>
</organism>
<dbReference type="CDD" id="cd00085">
    <property type="entry name" value="HNHc"/>
    <property type="match status" value="1"/>
</dbReference>
<keyword evidence="3" id="KW-0378">Hydrolase</keyword>
<dbReference type="AlphaFoldDB" id="A0A1T8V4K5"/>
<evidence type="ECO:0000313" key="3">
    <source>
        <dbReference type="EMBL" id="SKM99995.1"/>
    </source>
</evidence>
<protein>
    <submittedName>
        <fullName evidence="3">HNH endonuclease</fullName>
    </submittedName>
</protein>
<accession>A0A1T8V4K5</accession>
<dbReference type="SMART" id="SM00507">
    <property type="entry name" value="HNHc"/>
    <property type="match status" value="1"/>
</dbReference>
<proteinExistence type="predicted"/>